<comment type="subcellular location">
    <subcellularLocation>
        <location evidence="1">Endoplasmic reticulum membrane</location>
        <topology evidence="1">Multi-pass membrane protein</topology>
    </subcellularLocation>
</comment>
<evidence type="ECO:0000259" key="8">
    <source>
        <dbReference type="PROSITE" id="PS51751"/>
    </source>
</evidence>
<comment type="similarity">
    <text evidence="2">Belongs to the TMEM97/sigma-2 receptor family.</text>
</comment>
<dbReference type="Proteomes" id="UP000076761">
    <property type="component" value="Unassembled WGS sequence"/>
</dbReference>
<dbReference type="InterPro" id="IPR016964">
    <property type="entry name" value="Sigma2_recept"/>
</dbReference>
<dbReference type="Pfam" id="PF05241">
    <property type="entry name" value="EBP"/>
    <property type="match status" value="1"/>
</dbReference>
<dbReference type="PROSITE" id="PS51751">
    <property type="entry name" value="EXPERA"/>
    <property type="match status" value="1"/>
</dbReference>
<reference evidence="9 10" key="1">
    <citation type="journal article" date="2016" name="Mol. Biol. Evol.">
        <title>Comparative Genomics of Early-Diverging Mushroom-Forming Fungi Provides Insights into the Origins of Lignocellulose Decay Capabilities.</title>
        <authorList>
            <person name="Nagy L.G."/>
            <person name="Riley R."/>
            <person name="Tritt A."/>
            <person name="Adam C."/>
            <person name="Daum C."/>
            <person name="Floudas D."/>
            <person name="Sun H."/>
            <person name="Yadav J.S."/>
            <person name="Pangilinan J."/>
            <person name="Larsson K.H."/>
            <person name="Matsuura K."/>
            <person name="Barry K."/>
            <person name="Labutti K."/>
            <person name="Kuo R."/>
            <person name="Ohm R.A."/>
            <person name="Bhattacharya S.S."/>
            <person name="Shirouzu T."/>
            <person name="Yoshinaga Y."/>
            <person name="Martin F.M."/>
            <person name="Grigoriev I.V."/>
            <person name="Hibbett D.S."/>
        </authorList>
    </citation>
    <scope>NUCLEOTIDE SEQUENCE [LARGE SCALE GENOMIC DNA]</scope>
    <source>
        <strain evidence="9 10">HHB14362 ss-1</strain>
    </source>
</reference>
<name>A0A165SIC5_9AGAM</name>
<dbReference type="AlphaFoldDB" id="A0A165SIC5"/>
<dbReference type="FunCoup" id="A0A165SIC5">
    <property type="interactions" value="129"/>
</dbReference>
<protein>
    <recommendedName>
        <fullName evidence="7">Efficient mitochondria targeting-associated protein 19</fullName>
    </recommendedName>
</protein>
<keyword evidence="4 7" id="KW-0256">Endoplasmic reticulum</keyword>
<feature type="transmembrane region" description="Helical" evidence="7">
    <location>
        <begin position="148"/>
        <end position="166"/>
    </location>
</feature>
<feature type="transmembrane region" description="Helical" evidence="7">
    <location>
        <begin position="120"/>
        <end position="141"/>
    </location>
</feature>
<dbReference type="PIRSF" id="PIRSF031032">
    <property type="entry name" value="TMP_97_prd"/>
    <property type="match status" value="1"/>
</dbReference>
<evidence type="ECO:0000313" key="9">
    <source>
        <dbReference type="EMBL" id="KZT25202.1"/>
    </source>
</evidence>
<dbReference type="GO" id="GO:0005789">
    <property type="term" value="C:endoplasmic reticulum membrane"/>
    <property type="evidence" value="ECO:0007669"/>
    <property type="project" value="UniProtKB-SubCell"/>
</dbReference>
<accession>A0A165SIC5</accession>
<keyword evidence="6 7" id="KW-0472">Membrane</keyword>
<evidence type="ECO:0000256" key="6">
    <source>
        <dbReference type="ARBA" id="ARBA00023136"/>
    </source>
</evidence>
<evidence type="ECO:0000256" key="1">
    <source>
        <dbReference type="ARBA" id="ARBA00004477"/>
    </source>
</evidence>
<dbReference type="InParanoid" id="A0A165SIC5"/>
<keyword evidence="5 7" id="KW-1133">Transmembrane helix</keyword>
<feature type="transmembrane region" description="Helical" evidence="7">
    <location>
        <begin position="50"/>
        <end position="68"/>
    </location>
</feature>
<proteinExistence type="inferred from homology"/>
<keyword evidence="10" id="KW-1185">Reference proteome</keyword>
<dbReference type="InterPro" id="IPR033118">
    <property type="entry name" value="EXPERA"/>
</dbReference>
<feature type="transmembrane region" description="Helical" evidence="7">
    <location>
        <begin position="80"/>
        <end position="100"/>
    </location>
</feature>
<dbReference type="OrthoDB" id="433124at2759"/>
<dbReference type="STRING" id="1314782.A0A165SIC5"/>
<evidence type="ECO:0000256" key="5">
    <source>
        <dbReference type="ARBA" id="ARBA00022989"/>
    </source>
</evidence>
<keyword evidence="3 7" id="KW-0812">Transmembrane</keyword>
<feature type="transmembrane region" description="Helical" evidence="7">
    <location>
        <begin position="12"/>
        <end position="30"/>
    </location>
</feature>
<dbReference type="PANTHER" id="PTHR31204">
    <property type="entry name" value="SIGMA INTRACELLULAR RECEPTOR 2"/>
    <property type="match status" value="1"/>
</dbReference>
<organism evidence="9 10">
    <name type="scientific">Neolentinus lepideus HHB14362 ss-1</name>
    <dbReference type="NCBI Taxonomy" id="1314782"/>
    <lineage>
        <taxon>Eukaryota</taxon>
        <taxon>Fungi</taxon>
        <taxon>Dikarya</taxon>
        <taxon>Basidiomycota</taxon>
        <taxon>Agaricomycotina</taxon>
        <taxon>Agaricomycetes</taxon>
        <taxon>Gloeophyllales</taxon>
        <taxon>Gloeophyllaceae</taxon>
        <taxon>Neolentinus</taxon>
    </lineage>
</organism>
<feature type="domain" description="EXPERA" evidence="8">
    <location>
        <begin position="12"/>
        <end position="165"/>
    </location>
</feature>
<dbReference type="InterPro" id="IPR051987">
    <property type="entry name" value="Sigma-2_receptor-like"/>
</dbReference>
<evidence type="ECO:0000256" key="3">
    <source>
        <dbReference type="ARBA" id="ARBA00022692"/>
    </source>
</evidence>
<gene>
    <name evidence="9" type="ORF">NEOLEDRAFT_1065634</name>
</gene>
<dbReference type="EMBL" id="KV425573">
    <property type="protein sequence ID" value="KZT25202.1"/>
    <property type="molecule type" value="Genomic_DNA"/>
</dbReference>
<dbReference type="PANTHER" id="PTHR31204:SF1">
    <property type="entry name" value="SIGMA INTRACELLULAR RECEPTOR 2"/>
    <property type="match status" value="1"/>
</dbReference>
<evidence type="ECO:0000256" key="2">
    <source>
        <dbReference type="ARBA" id="ARBA00009096"/>
    </source>
</evidence>
<evidence type="ECO:0000256" key="7">
    <source>
        <dbReference type="PIRNR" id="PIRNR031032"/>
    </source>
</evidence>
<comment type="caution">
    <text evidence="7">Lacks conserved residue(s) required for the propagation of feature annotation.</text>
</comment>
<evidence type="ECO:0000313" key="10">
    <source>
        <dbReference type="Proteomes" id="UP000076761"/>
    </source>
</evidence>
<sequence length="189" mass="20603">MAERVPLKSRPLDLVYFLFFLMHIPATLLIDLQAIYPTAMVPKVIAQLPILYVQMSGDPLIGGGMGYFGTEETSVWFKTFLFLEAIFQLPTFVLGARALYNNSHSIYPLLLVYAASTTTTTLPCLSVILATPLAPIAAVGAITSAQRLLLLSSYLPFFLLPLAMTVDMATRVSALIKAGVSAEDQKKSK</sequence>
<evidence type="ECO:0000256" key="4">
    <source>
        <dbReference type="ARBA" id="ARBA00022824"/>
    </source>
</evidence>